<feature type="region of interest" description="Disordered" evidence="1">
    <location>
        <begin position="23"/>
        <end position="46"/>
    </location>
</feature>
<name>A0ABZ2YH61_9BACT</name>
<accession>A0ABZ2YH61</accession>
<keyword evidence="3" id="KW-1185">Reference proteome</keyword>
<evidence type="ECO:0000313" key="2">
    <source>
        <dbReference type="EMBL" id="WZN39105.1"/>
    </source>
</evidence>
<proteinExistence type="predicted"/>
<sequence>MDAKIPPSPDPYQEPGINLAAEEEVGETSVEQPNDAGTNEKPGRGFRKNIPLFEEKMGYENGRHDVDAVMEYLRVNEGDAGREAFRACCDCNSLAPGSYPSRVRC</sequence>
<gene>
    <name evidence="2" type="ORF">WJU16_13945</name>
</gene>
<dbReference type="EMBL" id="CP149822">
    <property type="protein sequence ID" value="WZN39105.1"/>
    <property type="molecule type" value="Genomic_DNA"/>
</dbReference>
<dbReference type="Proteomes" id="UP001485459">
    <property type="component" value="Chromosome"/>
</dbReference>
<evidence type="ECO:0000256" key="1">
    <source>
        <dbReference type="SAM" id="MobiDB-lite"/>
    </source>
</evidence>
<dbReference type="RefSeq" id="WP_341834109.1">
    <property type="nucleotide sequence ID" value="NZ_CP149822.1"/>
</dbReference>
<protein>
    <submittedName>
        <fullName evidence="2">Uncharacterized protein</fullName>
    </submittedName>
</protein>
<evidence type="ECO:0000313" key="3">
    <source>
        <dbReference type="Proteomes" id="UP001485459"/>
    </source>
</evidence>
<reference evidence="3" key="1">
    <citation type="submission" date="2024-03" db="EMBL/GenBank/DDBJ databases">
        <title>Chitinophaga horti sp. nov., isolated from garden soil.</title>
        <authorList>
            <person name="Lee D.S."/>
            <person name="Han D.M."/>
            <person name="Baek J.H."/>
            <person name="Choi D.G."/>
            <person name="Jeon J.H."/>
            <person name="Jeon C.O."/>
        </authorList>
    </citation>
    <scope>NUCLEOTIDE SEQUENCE [LARGE SCALE GENOMIC DNA]</scope>
    <source>
        <strain evidence="3">GPA1</strain>
    </source>
</reference>
<organism evidence="2 3">
    <name type="scientific">Chitinophaga pollutisoli</name>
    <dbReference type="NCBI Taxonomy" id="3133966"/>
    <lineage>
        <taxon>Bacteria</taxon>
        <taxon>Pseudomonadati</taxon>
        <taxon>Bacteroidota</taxon>
        <taxon>Chitinophagia</taxon>
        <taxon>Chitinophagales</taxon>
        <taxon>Chitinophagaceae</taxon>
        <taxon>Chitinophaga</taxon>
    </lineage>
</organism>